<dbReference type="Gene3D" id="2.60.220.30">
    <property type="match status" value="1"/>
</dbReference>
<feature type="compositionally biased region" description="Basic and acidic residues" evidence="1">
    <location>
        <begin position="529"/>
        <end position="542"/>
    </location>
</feature>
<dbReference type="InterPro" id="IPR000488">
    <property type="entry name" value="Death_dom"/>
</dbReference>
<keyword evidence="4" id="KW-1185">Reference proteome</keyword>
<dbReference type="KEGG" id="shr:100925464"/>
<dbReference type="PANTHER" id="PTHR28336:SF4">
    <property type="entry name" value="DEATH DOMAIN-CONTAINING PROTEIN 1"/>
    <property type="match status" value="1"/>
</dbReference>
<evidence type="ECO:0000259" key="2">
    <source>
        <dbReference type="PROSITE" id="PS50017"/>
    </source>
</evidence>
<evidence type="ECO:0000313" key="3">
    <source>
        <dbReference type="Ensembl" id="ENSSHAP00000012157.2"/>
    </source>
</evidence>
<dbReference type="GeneID" id="100925464"/>
<reference evidence="3" key="2">
    <citation type="submission" date="2025-08" db="UniProtKB">
        <authorList>
            <consortium name="Ensembl"/>
        </authorList>
    </citation>
    <scope>IDENTIFICATION</scope>
</reference>
<dbReference type="RefSeq" id="XP_012407748.2">
    <property type="nucleotide sequence ID" value="XM_012552294.2"/>
</dbReference>
<dbReference type="InterPro" id="IPR011029">
    <property type="entry name" value="DEATH-like_dom_sf"/>
</dbReference>
<dbReference type="Ensembl" id="ENSSHAT00000012255.2">
    <property type="protein sequence ID" value="ENSSHAP00000012157.2"/>
    <property type="gene ID" value="ENSSHAG00000010416.2"/>
</dbReference>
<organism evidence="3 4">
    <name type="scientific">Sarcophilus harrisii</name>
    <name type="common">Tasmanian devil</name>
    <name type="synonym">Sarcophilus laniarius</name>
    <dbReference type="NCBI Taxonomy" id="9305"/>
    <lineage>
        <taxon>Eukaryota</taxon>
        <taxon>Metazoa</taxon>
        <taxon>Chordata</taxon>
        <taxon>Craniata</taxon>
        <taxon>Vertebrata</taxon>
        <taxon>Euteleostomi</taxon>
        <taxon>Mammalia</taxon>
        <taxon>Metatheria</taxon>
        <taxon>Dasyuromorphia</taxon>
        <taxon>Dasyuridae</taxon>
        <taxon>Sarcophilus</taxon>
    </lineage>
</organism>
<dbReference type="InParanoid" id="G3W9Q2"/>
<evidence type="ECO:0000256" key="1">
    <source>
        <dbReference type="SAM" id="MobiDB-lite"/>
    </source>
</evidence>
<dbReference type="GO" id="GO:0007165">
    <property type="term" value="P:signal transduction"/>
    <property type="evidence" value="ECO:0007669"/>
    <property type="project" value="InterPro"/>
</dbReference>
<dbReference type="AlphaFoldDB" id="G3W9Q2"/>
<name>G3W9Q2_SARHA</name>
<sequence>MDPTETATGKLSQLLKQIGWQNKSVTETLLCSDLQDQDGIGTWVSAMIMLCQELSVVLRQHLEHVTGTLQATCQQLHVLEKQKPCIWRQEINALIDCLKKISGYLSHTVIHLRKEEKDIINLYAMKHEYIPFDTQNTIQNIFGRTILSEKGKTDYIETAPGSSQQFPQISPLKESESHSMSQIQIQKTKELMTSAFMEKENVSSLDENVMRQEMESTETSSENMADKDCKQIEDVVVEKNDAKREEINVVRSNKELPEREFQSNMKSMNEEKTVSLMNDIDKRYGGNVPKNDSENLNQTNHVLEKEYLVTPADETSPKVACSVTAPSSILQNLTCQITNSLSSLVVDDSEELVSNVITVEYSDQEKRIPFPISIAIPFSARYRGNYRDIMVKVSDRDLQSSYITPSSLEGSRGSHKGTWAEVKVYKLGIFSVVSCLKKESFMVPKKGLSLKLSMDPRISFNYPLGVFSSSVLVQLKVQPIDPSLVSTLKMKQDLYNSIVSTSPLIHLQHPATHPFHKSVTVVLPCSPNTERKTHGAETDHKRTASATSRKFPTSYPVRAKSASIRKPGSNVSESLKLLGFRSREGSWFVLDDVVVRNVQSGIVSFELHEHLDRFLVLRLSSTMDNSHLVLFTECLEEATFSTLASIVLYRNKENPHKAIISLVPSKDLSQELQSLHKRGFSGPPEPSPFFQMREGEQIILRFNGNIFASSNGKDYRRDFMLIFHLQRKPSLELQLKEVDEFGNYSSPYYKGTVAVYKVPKEKIAKNLKQSHVLNDFGHQLPTCKLPLNLPKHEKLINHPQSTKRMSTDPSEALWENLLYWLAEELSEENAASLAASLPLRRSTIQLVKLKNPDNVTEQIYEFLSFWKKTLPTSVDKQRLLSRHLRKTGRSDLSEELKYKWENKIFSEFQLGSDTEQ</sequence>
<dbReference type="PANTHER" id="PTHR28336">
    <property type="entry name" value="BA1-643"/>
    <property type="match status" value="1"/>
</dbReference>
<protein>
    <submittedName>
        <fullName evidence="3">Death domain containing 1</fullName>
    </submittedName>
</protein>
<gene>
    <name evidence="3" type="primary">DTHD1</name>
</gene>
<dbReference type="CDD" id="cd08779">
    <property type="entry name" value="Death_PIDD"/>
    <property type="match status" value="1"/>
</dbReference>
<dbReference type="HOGENOM" id="CLU_013631_0_0_1"/>
<proteinExistence type="predicted"/>
<dbReference type="Pfam" id="PF00531">
    <property type="entry name" value="Death"/>
    <property type="match status" value="1"/>
</dbReference>
<dbReference type="Proteomes" id="UP000007648">
    <property type="component" value="Unassembled WGS sequence"/>
</dbReference>
<dbReference type="Gene3D" id="1.10.533.10">
    <property type="entry name" value="Death Domain, Fas"/>
    <property type="match status" value="1"/>
</dbReference>
<feature type="region of interest" description="Disordered" evidence="1">
    <location>
        <begin position="159"/>
        <end position="179"/>
    </location>
</feature>
<reference evidence="3" key="3">
    <citation type="submission" date="2025-09" db="UniProtKB">
        <authorList>
            <consortium name="Ensembl"/>
        </authorList>
    </citation>
    <scope>IDENTIFICATION</scope>
</reference>
<dbReference type="PROSITE" id="PS50017">
    <property type="entry name" value="DEATH_DOMAIN"/>
    <property type="match status" value="1"/>
</dbReference>
<accession>G3W9Q2</accession>
<feature type="domain" description="Death" evidence="2">
    <location>
        <begin position="833"/>
        <end position="897"/>
    </location>
</feature>
<dbReference type="GeneTree" id="ENSGT00940000153404"/>
<dbReference type="OrthoDB" id="6118651at2759"/>
<dbReference type="FunCoup" id="G3W9Q2">
    <property type="interactions" value="93"/>
</dbReference>
<feature type="region of interest" description="Disordered" evidence="1">
    <location>
        <begin position="529"/>
        <end position="550"/>
    </location>
</feature>
<dbReference type="eggNOG" id="ENOG502QTTM">
    <property type="taxonomic scope" value="Eukaryota"/>
</dbReference>
<reference evidence="3 4" key="1">
    <citation type="journal article" date="2011" name="Proc. Natl. Acad. Sci. U.S.A.">
        <title>Genetic diversity and population structure of the endangered marsupial Sarcophilus harrisii (Tasmanian devil).</title>
        <authorList>
            <person name="Miller W."/>
            <person name="Hayes V.M."/>
            <person name="Ratan A."/>
            <person name="Petersen D.C."/>
            <person name="Wittekindt N.E."/>
            <person name="Miller J."/>
            <person name="Walenz B."/>
            <person name="Knight J."/>
            <person name="Qi J."/>
            <person name="Zhao F."/>
            <person name="Wang Q."/>
            <person name="Bedoya-Reina O.C."/>
            <person name="Katiyar N."/>
            <person name="Tomsho L.P."/>
            <person name="Kasson L.M."/>
            <person name="Hardie R.A."/>
            <person name="Woodbridge P."/>
            <person name="Tindall E.A."/>
            <person name="Bertelsen M.F."/>
            <person name="Dixon D."/>
            <person name="Pyecroft S."/>
            <person name="Helgen K.M."/>
            <person name="Lesk A.M."/>
            <person name="Pringle T.H."/>
            <person name="Patterson N."/>
            <person name="Zhang Y."/>
            <person name="Kreiss A."/>
            <person name="Woods G.M."/>
            <person name="Jones M.E."/>
            <person name="Schuster S.C."/>
        </authorList>
    </citation>
    <scope>NUCLEOTIDE SEQUENCE [LARGE SCALE GENOMIC DNA]</scope>
</reference>
<dbReference type="SUPFAM" id="SSF47986">
    <property type="entry name" value="DEATH domain"/>
    <property type="match status" value="1"/>
</dbReference>
<dbReference type="CTD" id="401124"/>
<evidence type="ECO:0000313" key="4">
    <source>
        <dbReference type="Proteomes" id="UP000007648"/>
    </source>
</evidence>